<evidence type="ECO:0000256" key="3">
    <source>
        <dbReference type="ARBA" id="ARBA00022679"/>
    </source>
</evidence>
<dbReference type="Pfam" id="PF14417">
    <property type="entry name" value="MEDS"/>
    <property type="match status" value="1"/>
</dbReference>
<dbReference type="GO" id="GO:0000160">
    <property type="term" value="P:phosphorelay signal transduction system"/>
    <property type="evidence" value="ECO:0007669"/>
    <property type="project" value="UniProtKB-KW"/>
</dbReference>
<dbReference type="PANTHER" id="PTHR43711:SF1">
    <property type="entry name" value="HISTIDINE KINASE 1"/>
    <property type="match status" value="1"/>
</dbReference>
<proteinExistence type="predicted"/>
<evidence type="ECO:0000313" key="8">
    <source>
        <dbReference type="Proteomes" id="UP000005233"/>
    </source>
</evidence>
<sequence>MSQFLYSISDKPDIEWTPDLYRDSGINIIGFVPWGTHFCVFYKTKDDLADMLIRYFAAGLKNDEFCMCIASEPLKADDMIERMRAAIPGFDEYLKKGQIKVISYTEWYLVDGVFDDRRVLKGWVDKLNAILAMGYSGLRLSGNAFWLENPLWKSFMDYEREINETVGQYRIIALCTYPVDSCGASEIIDVANVHQFSMVRKEGEWKLIENVDLGETKKALKDALARAEMYLDLMCHDINNLNQVAMNSLEILLEAMKRDGMLRLEYKKIAEIALNSLKDSTQLIDNVQALQKVRECNVKAEPIDLNAILLRLKEEFLEPTRKNVSISFRPAPNSIVIANSLVKEMLSNLVGNAIKHSDPHRPLNVNVYVEHITENCSSFYKCVVEDDGPGIPDELKKRLFIRFQRGSMRPGGKGLGLYLVRTLAEGFGGRAWVEDRVPGDYTKGSRFAFTLPAMDIQLWKKMEKPGP</sequence>
<dbReference type="InterPro" id="IPR036890">
    <property type="entry name" value="HATPase_C_sf"/>
</dbReference>
<keyword evidence="8" id="KW-1185">Reference proteome</keyword>
<dbReference type="PROSITE" id="PS50109">
    <property type="entry name" value="HIS_KIN"/>
    <property type="match status" value="1"/>
</dbReference>
<dbReference type="Gene3D" id="3.30.565.10">
    <property type="entry name" value="Histidine kinase-like ATPase, C-terminal domain"/>
    <property type="match status" value="1"/>
</dbReference>
<dbReference type="AlphaFoldDB" id="H8I6W7"/>
<dbReference type="InterPro" id="IPR003594">
    <property type="entry name" value="HATPase_dom"/>
</dbReference>
<dbReference type="InterPro" id="IPR004358">
    <property type="entry name" value="Sig_transdc_His_kin-like_C"/>
</dbReference>
<dbReference type="EC" id="2.7.13.3" evidence="2"/>
<dbReference type="InterPro" id="IPR025847">
    <property type="entry name" value="MEDS_domain"/>
</dbReference>
<reference evidence="7 8" key="1">
    <citation type="journal article" date="2012" name="J. Bacteriol.">
        <title>Complete genome sequence of a thermophilic methanogen, Methanocella conradii HZ254, isolated from Chinese rice field soil.</title>
        <authorList>
            <person name="Lu Z."/>
            <person name="Lu Y."/>
        </authorList>
    </citation>
    <scope>NUCLEOTIDE SEQUENCE [LARGE SCALE GENOMIC DNA]</scope>
    <source>
        <strain evidence="8">DSM 24694 / JCM 17849 / CGMCC 1.5162 / HZ254</strain>
    </source>
</reference>
<dbReference type="OrthoDB" id="134017at2157"/>
<dbReference type="InterPro" id="IPR005467">
    <property type="entry name" value="His_kinase_dom"/>
</dbReference>
<evidence type="ECO:0000256" key="4">
    <source>
        <dbReference type="ARBA" id="ARBA00022777"/>
    </source>
</evidence>
<feature type="domain" description="Histidine kinase" evidence="6">
    <location>
        <begin position="233"/>
        <end position="455"/>
    </location>
</feature>
<dbReference type="STRING" id="1041930.Mtc_1041"/>
<accession>H8I6W7</accession>
<name>H8I6W7_METCZ</name>
<dbReference type="eggNOG" id="arCOG03567">
    <property type="taxonomic scope" value="Archaea"/>
</dbReference>
<protein>
    <recommendedName>
        <fullName evidence="2">histidine kinase</fullName>
        <ecNumber evidence="2">2.7.13.3</ecNumber>
    </recommendedName>
</protein>
<dbReference type="GeneID" id="11971166"/>
<dbReference type="InterPro" id="IPR050736">
    <property type="entry name" value="Sensor_HK_Regulatory"/>
</dbReference>
<dbReference type="Pfam" id="PF02518">
    <property type="entry name" value="HATPase_c"/>
    <property type="match status" value="1"/>
</dbReference>
<comment type="catalytic activity">
    <reaction evidence="1">
        <text>ATP + protein L-histidine = ADP + protein N-phospho-L-histidine.</text>
        <dbReference type="EC" id="2.7.13.3"/>
    </reaction>
</comment>
<dbReference type="PANTHER" id="PTHR43711">
    <property type="entry name" value="TWO-COMPONENT HISTIDINE KINASE"/>
    <property type="match status" value="1"/>
</dbReference>
<dbReference type="CDD" id="cd00075">
    <property type="entry name" value="HATPase"/>
    <property type="match status" value="1"/>
</dbReference>
<evidence type="ECO:0000256" key="2">
    <source>
        <dbReference type="ARBA" id="ARBA00012438"/>
    </source>
</evidence>
<dbReference type="KEGG" id="mez:Mtc_1041"/>
<keyword evidence="3" id="KW-0808">Transferase</keyword>
<gene>
    <name evidence="7" type="ordered locus">Mtc_1041</name>
</gene>
<evidence type="ECO:0000256" key="1">
    <source>
        <dbReference type="ARBA" id="ARBA00000085"/>
    </source>
</evidence>
<evidence type="ECO:0000256" key="5">
    <source>
        <dbReference type="ARBA" id="ARBA00023012"/>
    </source>
</evidence>
<dbReference type="SUPFAM" id="SSF55874">
    <property type="entry name" value="ATPase domain of HSP90 chaperone/DNA topoisomerase II/histidine kinase"/>
    <property type="match status" value="1"/>
</dbReference>
<dbReference type="GO" id="GO:0004673">
    <property type="term" value="F:protein histidine kinase activity"/>
    <property type="evidence" value="ECO:0007669"/>
    <property type="project" value="UniProtKB-EC"/>
</dbReference>
<dbReference type="SMART" id="SM00387">
    <property type="entry name" value="HATPase_c"/>
    <property type="match status" value="1"/>
</dbReference>
<evidence type="ECO:0000259" key="6">
    <source>
        <dbReference type="PROSITE" id="PS50109"/>
    </source>
</evidence>
<dbReference type="Proteomes" id="UP000005233">
    <property type="component" value="Chromosome"/>
</dbReference>
<dbReference type="PRINTS" id="PR00344">
    <property type="entry name" value="BCTRLSENSOR"/>
</dbReference>
<dbReference type="EMBL" id="CP003243">
    <property type="protein sequence ID" value="AFC99797.1"/>
    <property type="molecule type" value="Genomic_DNA"/>
</dbReference>
<evidence type="ECO:0000313" key="7">
    <source>
        <dbReference type="EMBL" id="AFC99797.1"/>
    </source>
</evidence>
<dbReference type="HOGENOM" id="CLU_584776_0_0_2"/>
<keyword evidence="5" id="KW-0902">Two-component regulatory system</keyword>
<dbReference type="eggNOG" id="arCOG06515">
    <property type="taxonomic scope" value="Archaea"/>
</dbReference>
<organism evidence="7 8">
    <name type="scientific">Methanocella conradii (strain DSM 24694 / JCM 17849 / CGMCC 1.5162 / HZ254)</name>
    <dbReference type="NCBI Taxonomy" id="1041930"/>
    <lineage>
        <taxon>Archaea</taxon>
        <taxon>Methanobacteriati</taxon>
        <taxon>Methanobacteriota</taxon>
        <taxon>Stenosarchaea group</taxon>
        <taxon>Methanomicrobia</taxon>
        <taxon>Methanocellales</taxon>
        <taxon>Methanocellaceae</taxon>
        <taxon>Methanocella</taxon>
    </lineage>
</organism>
<keyword evidence="4 7" id="KW-0418">Kinase</keyword>
<dbReference type="RefSeq" id="WP_014405635.1">
    <property type="nucleotide sequence ID" value="NC_017034.1"/>
</dbReference>